<proteinExistence type="predicted"/>
<keyword evidence="2" id="KW-1185">Reference proteome</keyword>
<comment type="caution">
    <text evidence="1">The sequence shown here is derived from an EMBL/GenBank/DDBJ whole genome shotgun (WGS) entry which is preliminary data.</text>
</comment>
<dbReference type="RefSeq" id="WP_174513837.1">
    <property type="nucleotide sequence ID" value="NZ_CABFMQ020000131.1"/>
</dbReference>
<dbReference type="AlphaFoldDB" id="A0A8B6MBB3"/>
<dbReference type="EMBL" id="CABFMQ020000131">
    <property type="protein sequence ID" value="VTZ52192.1"/>
    <property type="molecule type" value="Genomic_DNA"/>
</dbReference>
<gene>
    <name evidence="1" type="ORF">MPC4_70080</name>
</gene>
<evidence type="ECO:0000313" key="2">
    <source>
        <dbReference type="Proteomes" id="UP000485880"/>
    </source>
</evidence>
<protein>
    <submittedName>
        <fullName evidence="1">Uncharacterized protein</fullName>
    </submittedName>
</protein>
<dbReference type="Proteomes" id="UP000485880">
    <property type="component" value="Unassembled WGS sequence"/>
</dbReference>
<evidence type="ECO:0000313" key="1">
    <source>
        <dbReference type="EMBL" id="VTZ52192.1"/>
    </source>
</evidence>
<reference evidence="1 2" key="1">
    <citation type="submission" date="2019-05" db="EMBL/GenBank/DDBJ databases">
        <authorList>
            <person name="Farhan Ul Haque M."/>
        </authorList>
    </citation>
    <scope>NUCLEOTIDE SEQUENCE [LARGE SCALE GENOMIC DNA]</scope>
    <source>
        <strain evidence="1">2</strain>
    </source>
</reference>
<organism evidence="1 2">
    <name type="scientific">Methylocella tundrae</name>
    <dbReference type="NCBI Taxonomy" id="227605"/>
    <lineage>
        <taxon>Bacteria</taxon>
        <taxon>Pseudomonadati</taxon>
        <taxon>Pseudomonadota</taxon>
        <taxon>Alphaproteobacteria</taxon>
        <taxon>Hyphomicrobiales</taxon>
        <taxon>Beijerinckiaceae</taxon>
        <taxon>Methylocella</taxon>
    </lineage>
</organism>
<sequence length="83" mass="8930">MNAVANPKLSNPDGVKQARLELLRDAIFEQLGFMIHRAELARTFADLSDDAGLTYSLKCMVAHVRAAAQCANDLTALKNGGAE</sequence>
<accession>A0A8B6MBB3</accession>
<name>A0A8B6MBB3_METTU</name>